<dbReference type="InterPro" id="IPR025966">
    <property type="entry name" value="OppC_N"/>
</dbReference>
<evidence type="ECO:0000256" key="5">
    <source>
        <dbReference type="ARBA" id="ARBA00022692"/>
    </source>
</evidence>
<name>A0A6N8F6B4_9GAMM</name>
<dbReference type="CDD" id="cd06261">
    <property type="entry name" value="TM_PBP2"/>
    <property type="match status" value="1"/>
</dbReference>
<dbReference type="EMBL" id="WOCD01000003">
    <property type="protein sequence ID" value="MUH72105.1"/>
    <property type="molecule type" value="Genomic_DNA"/>
</dbReference>
<dbReference type="Pfam" id="PF12911">
    <property type="entry name" value="OppC_N"/>
    <property type="match status" value="1"/>
</dbReference>
<evidence type="ECO:0000313" key="11">
    <source>
        <dbReference type="EMBL" id="MUH72105.1"/>
    </source>
</evidence>
<comment type="subcellular location">
    <subcellularLocation>
        <location evidence="1">Cell inner membrane</location>
        <topology evidence="1">Multi-pass membrane protein</topology>
    </subcellularLocation>
    <subcellularLocation>
        <location evidence="9">Cell membrane</location>
        <topology evidence="9">Multi-pass membrane protein</topology>
    </subcellularLocation>
</comment>
<feature type="transmembrane region" description="Helical" evidence="9">
    <location>
        <begin position="95"/>
        <end position="122"/>
    </location>
</feature>
<evidence type="ECO:0000256" key="9">
    <source>
        <dbReference type="RuleBase" id="RU363032"/>
    </source>
</evidence>
<reference evidence="11 12" key="1">
    <citation type="submission" date="2019-11" db="EMBL/GenBank/DDBJ databases">
        <title>P. haliotis isolates from Z. marina roots.</title>
        <authorList>
            <person name="Cohen M."/>
            <person name="Jospin G."/>
            <person name="Eisen J.A."/>
            <person name="Coil D.A."/>
        </authorList>
    </citation>
    <scope>NUCLEOTIDE SEQUENCE [LARGE SCALE GENOMIC DNA]</scope>
    <source>
        <strain evidence="11 12">UCD-MCMsp1aY</strain>
    </source>
</reference>
<proteinExistence type="inferred from homology"/>
<dbReference type="GO" id="GO:0055085">
    <property type="term" value="P:transmembrane transport"/>
    <property type="evidence" value="ECO:0007669"/>
    <property type="project" value="InterPro"/>
</dbReference>
<comment type="caution">
    <text evidence="11">The sequence shown here is derived from an EMBL/GenBank/DDBJ whole genome shotgun (WGS) entry which is preliminary data.</text>
</comment>
<dbReference type="InterPro" id="IPR035906">
    <property type="entry name" value="MetI-like_sf"/>
</dbReference>
<gene>
    <name evidence="11" type="ORF">GNP35_06195</name>
</gene>
<keyword evidence="3" id="KW-1003">Cell membrane</keyword>
<organism evidence="11 12">
    <name type="scientific">Psychrosphaera haliotis</name>
    <dbReference type="NCBI Taxonomy" id="555083"/>
    <lineage>
        <taxon>Bacteria</taxon>
        <taxon>Pseudomonadati</taxon>
        <taxon>Pseudomonadota</taxon>
        <taxon>Gammaproteobacteria</taxon>
        <taxon>Alteromonadales</taxon>
        <taxon>Pseudoalteromonadaceae</taxon>
        <taxon>Psychrosphaera</taxon>
    </lineage>
</organism>
<evidence type="ECO:0000256" key="6">
    <source>
        <dbReference type="ARBA" id="ARBA00022989"/>
    </source>
</evidence>
<evidence type="ECO:0000259" key="10">
    <source>
        <dbReference type="PROSITE" id="PS50928"/>
    </source>
</evidence>
<dbReference type="OrthoDB" id="9805884at2"/>
<feature type="domain" description="ABC transmembrane type-1" evidence="10">
    <location>
        <begin position="95"/>
        <end position="284"/>
    </location>
</feature>
<evidence type="ECO:0000313" key="12">
    <source>
        <dbReference type="Proteomes" id="UP000439994"/>
    </source>
</evidence>
<dbReference type="AlphaFoldDB" id="A0A6N8F6B4"/>
<feature type="transmembrane region" description="Helical" evidence="9">
    <location>
        <begin position="261"/>
        <end position="284"/>
    </location>
</feature>
<dbReference type="GO" id="GO:0005886">
    <property type="term" value="C:plasma membrane"/>
    <property type="evidence" value="ECO:0007669"/>
    <property type="project" value="UniProtKB-SubCell"/>
</dbReference>
<keyword evidence="2 9" id="KW-0813">Transport</keyword>
<dbReference type="InterPro" id="IPR050366">
    <property type="entry name" value="BP-dependent_transpt_permease"/>
</dbReference>
<keyword evidence="5 9" id="KW-0812">Transmembrane</keyword>
<accession>A0A6N8F6B4</accession>
<feature type="transmembrane region" description="Helical" evidence="9">
    <location>
        <begin position="134"/>
        <end position="155"/>
    </location>
</feature>
<dbReference type="PANTHER" id="PTHR43386:SF5">
    <property type="entry name" value="PUTRESCINE EXPORT SYSTEM PERMEASE PROTEIN SAPC"/>
    <property type="match status" value="1"/>
</dbReference>
<evidence type="ECO:0000256" key="3">
    <source>
        <dbReference type="ARBA" id="ARBA00022475"/>
    </source>
</evidence>
<dbReference type="PANTHER" id="PTHR43386">
    <property type="entry name" value="OLIGOPEPTIDE TRANSPORT SYSTEM PERMEASE PROTEIN APPC"/>
    <property type="match status" value="1"/>
</dbReference>
<comment type="similarity">
    <text evidence="8">Belongs to the binding-protein-dependent transport system permease family. OppBC subfamily.</text>
</comment>
<protein>
    <submittedName>
        <fullName evidence="11">ABC transporter permease subunit</fullName>
    </submittedName>
</protein>
<evidence type="ECO:0000256" key="4">
    <source>
        <dbReference type="ARBA" id="ARBA00022519"/>
    </source>
</evidence>
<keyword evidence="7 9" id="KW-0472">Membrane</keyword>
<dbReference type="InterPro" id="IPR000515">
    <property type="entry name" value="MetI-like"/>
</dbReference>
<dbReference type="PROSITE" id="PS50928">
    <property type="entry name" value="ABC_TM1"/>
    <property type="match status" value="1"/>
</dbReference>
<evidence type="ECO:0000256" key="2">
    <source>
        <dbReference type="ARBA" id="ARBA00022448"/>
    </source>
</evidence>
<evidence type="ECO:0000256" key="7">
    <source>
        <dbReference type="ARBA" id="ARBA00023136"/>
    </source>
</evidence>
<dbReference type="Pfam" id="PF00528">
    <property type="entry name" value="BPD_transp_1"/>
    <property type="match status" value="1"/>
</dbReference>
<sequence length="297" mass="32577">MAKFRFFSSPSNYSPLKQLWSLFERNHFALVAFWIFIVMFILSIFGPLLAPYSPYEQHPEALLVPPAWALDGQINYLFGTDALGRDILSRVLSGISYSFGLAIIAVVLALTIGLFIGTLAGFSKGIRASALNHILDIALIMPSLLIAIVIVAILGPGIANTFWAVVLAMLPQFIHHVRTEVADLLNKDFVIAYRLDGANKFQLFKYALIPNLVEGLVIFGAMAISSAILDIVVLGFIGIGAQTPEPELGTMIADSIDVFYLSPWTVMLPGLLLFVCILTVNIVGDGLRRALKERRLQ</sequence>
<feature type="transmembrane region" description="Helical" evidence="9">
    <location>
        <begin position="215"/>
        <end position="241"/>
    </location>
</feature>
<keyword evidence="4" id="KW-0997">Cell inner membrane</keyword>
<feature type="transmembrane region" description="Helical" evidence="9">
    <location>
        <begin position="28"/>
        <end position="50"/>
    </location>
</feature>
<dbReference type="Proteomes" id="UP000439994">
    <property type="component" value="Unassembled WGS sequence"/>
</dbReference>
<dbReference type="SUPFAM" id="SSF161098">
    <property type="entry name" value="MetI-like"/>
    <property type="match status" value="1"/>
</dbReference>
<keyword evidence="6 9" id="KW-1133">Transmembrane helix</keyword>
<evidence type="ECO:0000256" key="1">
    <source>
        <dbReference type="ARBA" id="ARBA00004429"/>
    </source>
</evidence>
<dbReference type="RefSeq" id="WP_155695308.1">
    <property type="nucleotide sequence ID" value="NZ_BAAAFQ010000004.1"/>
</dbReference>
<evidence type="ECO:0000256" key="8">
    <source>
        <dbReference type="ARBA" id="ARBA00024202"/>
    </source>
</evidence>
<dbReference type="Gene3D" id="1.10.3720.10">
    <property type="entry name" value="MetI-like"/>
    <property type="match status" value="1"/>
</dbReference>
<keyword evidence="12" id="KW-1185">Reference proteome</keyword>